<comment type="function">
    <text evidence="3">Responsible for synthesis of pseudouridine from uracil.</text>
</comment>
<evidence type="ECO:0000256" key="2">
    <source>
        <dbReference type="ARBA" id="ARBA00010876"/>
    </source>
</evidence>
<dbReference type="InterPro" id="IPR020103">
    <property type="entry name" value="PsdUridine_synth_cat_dom_sf"/>
</dbReference>
<feature type="domain" description="Pseudouridine synthase RsuA/RluA-like" evidence="5">
    <location>
        <begin position="93"/>
        <end position="243"/>
    </location>
</feature>
<evidence type="ECO:0000313" key="6">
    <source>
        <dbReference type="EMBL" id="MFD2683009.1"/>
    </source>
</evidence>
<evidence type="ECO:0000313" key="7">
    <source>
        <dbReference type="Proteomes" id="UP001597506"/>
    </source>
</evidence>
<dbReference type="Gene3D" id="3.30.2350.10">
    <property type="entry name" value="Pseudouridine synthase"/>
    <property type="match status" value="1"/>
</dbReference>
<reference evidence="7" key="1">
    <citation type="journal article" date="2019" name="Int. J. Syst. Evol. Microbiol.">
        <title>The Global Catalogue of Microorganisms (GCM) 10K type strain sequencing project: providing services to taxonomists for standard genome sequencing and annotation.</title>
        <authorList>
            <consortium name="The Broad Institute Genomics Platform"/>
            <consortium name="The Broad Institute Genome Sequencing Center for Infectious Disease"/>
            <person name="Wu L."/>
            <person name="Ma J."/>
        </authorList>
    </citation>
    <scope>NUCLEOTIDE SEQUENCE [LARGE SCALE GENOMIC DNA]</scope>
    <source>
        <strain evidence="7">KCTC 3913</strain>
    </source>
</reference>
<dbReference type="InterPro" id="IPR050188">
    <property type="entry name" value="RluA_PseudoU_synthase"/>
</dbReference>
<dbReference type="InterPro" id="IPR006224">
    <property type="entry name" value="PsdUridine_synth_RluA-like_CS"/>
</dbReference>
<keyword evidence="7" id="KW-1185">Reference proteome</keyword>
<dbReference type="EC" id="5.4.99.-" evidence="3"/>
<protein>
    <recommendedName>
        <fullName evidence="3">Pseudouridine synthase</fullName>
        <ecNumber evidence="3">5.4.99.-</ecNumber>
    </recommendedName>
</protein>
<evidence type="ECO:0000256" key="1">
    <source>
        <dbReference type="ARBA" id="ARBA00000073"/>
    </source>
</evidence>
<gene>
    <name evidence="6" type="ORF">ACFSUL_19880</name>
</gene>
<dbReference type="CDD" id="cd02869">
    <property type="entry name" value="PseudoU_synth_RluA_like"/>
    <property type="match status" value="1"/>
</dbReference>
<dbReference type="PANTHER" id="PTHR21600">
    <property type="entry name" value="MITOCHONDRIAL RNA PSEUDOURIDINE SYNTHASE"/>
    <property type="match status" value="1"/>
</dbReference>
<dbReference type="PANTHER" id="PTHR21600:SF71">
    <property type="entry name" value="PSEUDOURIDINE SYNTHASE"/>
    <property type="match status" value="1"/>
</dbReference>
<dbReference type="InterPro" id="IPR006225">
    <property type="entry name" value="PsdUridine_synth_RluC/D"/>
</dbReference>
<feature type="compositionally biased region" description="Basic residues" evidence="4">
    <location>
        <begin position="194"/>
        <end position="203"/>
    </location>
</feature>
<evidence type="ECO:0000256" key="3">
    <source>
        <dbReference type="RuleBase" id="RU362028"/>
    </source>
</evidence>
<dbReference type="PROSITE" id="PS01129">
    <property type="entry name" value="PSI_RLU"/>
    <property type="match status" value="1"/>
</dbReference>
<comment type="caution">
    <text evidence="6">The sequence shown here is derived from an EMBL/GenBank/DDBJ whole genome shotgun (WGS) entry which is preliminary data.</text>
</comment>
<comment type="catalytic activity">
    <reaction evidence="1 3">
        <text>a uridine in RNA = a pseudouridine in RNA</text>
        <dbReference type="Rhea" id="RHEA:48348"/>
        <dbReference type="Rhea" id="RHEA-COMP:12068"/>
        <dbReference type="Rhea" id="RHEA-COMP:12069"/>
        <dbReference type="ChEBI" id="CHEBI:65314"/>
        <dbReference type="ChEBI" id="CHEBI:65315"/>
    </reaction>
</comment>
<sequence>MKTERKGSMFQLEIPIEWENITIEELLRNKWQAPKKLIHKMRMNKDIQVNGELFSWHKPLQKGDQLQINLFSEDDYGVIPVGEDIDVLYEDDHLLVVNKRAGIDTHPNEPDEVNTLANFVAFYLQAKGEKCRVLHVHRLDRDTSGAIIFAKHALSKAILDRLLTERQIKRTYWAIVQGKLSKKAGTVSEPIGRDRHHNTRRRVSPSGQPATTHYKLLEEAKGKSLIQLQLDTGRTHQIRVHMSYIGHPLAGDTLYGGKPIYSRQALHAKKIAFPHPLTGETIECKASFLDDPPIFSTFGL</sequence>
<dbReference type="Pfam" id="PF00849">
    <property type="entry name" value="PseudoU_synth_2"/>
    <property type="match status" value="1"/>
</dbReference>
<comment type="similarity">
    <text evidence="2 3">Belongs to the pseudouridine synthase RluA family.</text>
</comment>
<dbReference type="Proteomes" id="UP001597506">
    <property type="component" value="Unassembled WGS sequence"/>
</dbReference>
<keyword evidence="3 6" id="KW-0413">Isomerase</keyword>
<evidence type="ECO:0000259" key="5">
    <source>
        <dbReference type="Pfam" id="PF00849"/>
    </source>
</evidence>
<dbReference type="GO" id="GO:0016853">
    <property type="term" value="F:isomerase activity"/>
    <property type="evidence" value="ECO:0007669"/>
    <property type="project" value="UniProtKB-KW"/>
</dbReference>
<dbReference type="EMBL" id="JBHUMF010000033">
    <property type="protein sequence ID" value="MFD2683009.1"/>
    <property type="molecule type" value="Genomic_DNA"/>
</dbReference>
<dbReference type="RefSeq" id="WP_377937916.1">
    <property type="nucleotide sequence ID" value="NZ_JBHUMF010000033.1"/>
</dbReference>
<dbReference type="SUPFAM" id="SSF55120">
    <property type="entry name" value="Pseudouridine synthase"/>
    <property type="match status" value="1"/>
</dbReference>
<proteinExistence type="inferred from homology"/>
<dbReference type="InterPro" id="IPR006145">
    <property type="entry name" value="PsdUridine_synth_RsuA/RluA"/>
</dbReference>
<evidence type="ECO:0000256" key="4">
    <source>
        <dbReference type="SAM" id="MobiDB-lite"/>
    </source>
</evidence>
<feature type="region of interest" description="Disordered" evidence="4">
    <location>
        <begin position="188"/>
        <end position="209"/>
    </location>
</feature>
<accession>A0ABW5RX13</accession>
<name>A0ABW5RX13_9BACI</name>
<dbReference type="NCBIfam" id="TIGR00005">
    <property type="entry name" value="rluA_subfam"/>
    <property type="match status" value="1"/>
</dbReference>
<organism evidence="6 7">
    <name type="scientific">Bacillus seohaeanensis</name>
    <dbReference type="NCBI Taxonomy" id="284580"/>
    <lineage>
        <taxon>Bacteria</taxon>
        <taxon>Bacillati</taxon>
        <taxon>Bacillota</taxon>
        <taxon>Bacilli</taxon>
        <taxon>Bacillales</taxon>
        <taxon>Bacillaceae</taxon>
        <taxon>Bacillus</taxon>
    </lineage>
</organism>